<keyword evidence="9" id="KW-1185">Reference proteome</keyword>
<reference evidence="8" key="1">
    <citation type="submission" date="2021-02" db="EMBL/GenBank/DDBJ databases">
        <authorList>
            <person name="Dougan E. K."/>
            <person name="Rhodes N."/>
            <person name="Thang M."/>
            <person name="Chan C."/>
        </authorList>
    </citation>
    <scope>NUCLEOTIDE SEQUENCE</scope>
</reference>
<dbReference type="PROSITE" id="PS00108">
    <property type="entry name" value="PROTEIN_KINASE_ST"/>
    <property type="match status" value="1"/>
</dbReference>
<dbReference type="GO" id="GO:0005524">
    <property type="term" value="F:ATP binding"/>
    <property type="evidence" value="ECO:0007669"/>
    <property type="project" value="UniProtKB-KW"/>
</dbReference>
<dbReference type="Gene3D" id="1.10.510.10">
    <property type="entry name" value="Transferase(Phosphotransferase) domain 1"/>
    <property type="match status" value="1"/>
</dbReference>
<keyword evidence="5" id="KW-0067">ATP-binding</keyword>
<dbReference type="PANTHER" id="PTHR24058:SF17">
    <property type="entry name" value="HOMEODOMAIN INTERACTING PROTEIN KINASE, ISOFORM D"/>
    <property type="match status" value="1"/>
</dbReference>
<keyword evidence="2" id="KW-0808">Transferase</keyword>
<dbReference type="PANTHER" id="PTHR24058">
    <property type="entry name" value="DUAL SPECIFICITY PROTEIN KINASE"/>
    <property type="match status" value="1"/>
</dbReference>
<keyword evidence="3" id="KW-0547">Nucleotide-binding</keyword>
<evidence type="ECO:0000313" key="8">
    <source>
        <dbReference type="EMBL" id="CAE7261558.1"/>
    </source>
</evidence>
<dbReference type="SUPFAM" id="SSF56112">
    <property type="entry name" value="Protein kinase-like (PK-like)"/>
    <property type="match status" value="1"/>
</dbReference>
<proteinExistence type="predicted"/>
<comment type="caution">
    <text evidence="8">The sequence shown here is derived from an EMBL/GenBank/DDBJ whole genome shotgun (WGS) entry which is preliminary data.</text>
</comment>
<evidence type="ECO:0000256" key="1">
    <source>
        <dbReference type="ARBA" id="ARBA00022527"/>
    </source>
</evidence>
<feature type="region of interest" description="Disordered" evidence="6">
    <location>
        <begin position="1"/>
        <end position="23"/>
    </location>
</feature>
<dbReference type="InterPro" id="IPR050494">
    <property type="entry name" value="Ser_Thr_dual-spec_kinase"/>
</dbReference>
<dbReference type="EMBL" id="CAJNDS010001480">
    <property type="protein sequence ID" value="CAE7261558.1"/>
    <property type="molecule type" value="Genomic_DNA"/>
</dbReference>
<evidence type="ECO:0000259" key="7">
    <source>
        <dbReference type="PROSITE" id="PS50011"/>
    </source>
</evidence>
<protein>
    <submittedName>
        <fullName evidence="8">YakA protein</fullName>
    </submittedName>
</protein>
<organism evidence="8 9">
    <name type="scientific">Symbiodinium natans</name>
    <dbReference type="NCBI Taxonomy" id="878477"/>
    <lineage>
        <taxon>Eukaryota</taxon>
        <taxon>Sar</taxon>
        <taxon>Alveolata</taxon>
        <taxon>Dinophyceae</taxon>
        <taxon>Suessiales</taxon>
        <taxon>Symbiodiniaceae</taxon>
        <taxon>Symbiodinium</taxon>
    </lineage>
</organism>
<dbReference type="PROSITE" id="PS50011">
    <property type="entry name" value="PROTEIN_KINASE_DOM"/>
    <property type="match status" value="1"/>
</dbReference>
<dbReference type="SMART" id="SM00220">
    <property type="entry name" value="S_TKc"/>
    <property type="match status" value="1"/>
</dbReference>
<dbReference type="GO" id="GO:0004713">
    <property type="term" value="F:protein tyrosine kinase activity"/>
    <property type="evidence" value="ECO:0007669"/>
    <property type="project" value="TreeGrafter"/>
</dbReference>
<dbReference type="Pfam" id="PF00069">
    <property type="entry name" value="Pkinase"/>
    <property type="match status" value="1"/>
</dbReference>
<evidence type="ECO:0000313" key="9">
    <source>
        <dbReference type="Proteomes" id="UP000604046"/>
    </source>
</evidence>
<dbReference type="Gene3D" id="3.30.200.20">
    <property type="entry name" value="Phosphorylase Kinase, domain 1"/>
    <property type="match status" value="1"/>
</dbReference>
<dbReference type="InterPro" id="IPR008271">
    <property type="entry name" value="Ser/Thr_kinase_AS"/>
</dbReference>
<dbReference type="OrthoDB" id="416243at2759"/>
<dbReference type="GO" id="GO:0004674">
    <property type="term" value="F:protein serine/threonine kinase activity"/>
    <property type="evidence" value="ECO:0007669"/>
    <property type="project" value="UniProtKB-KW"/>
</dbReference>
<evidence type="ECO:0000256" key="4">
    <source>
        <dbReference type="ARBA" id="ARBA00022777"/>
    </source>
</evidence>
<feature type="domain" description="Protein kinase" evidence="7">
    <location>
        <begin position="310"/>
        <end position="534"/>
    </location>
</feature>
<dbReference type="InterPro" id="IPR000719">
    <property type="entry name" value="Prot_kinase_dom"/>
</dbReference>
<evidence type="ECO:0000256" key="6">
    <source>
        <dbReference type="SAM" id="MobiDB-lite"/>
    </source>
</evidence>
<dbReference type="InterPro" id="IPR011009">
    <property type="entry name" value="Kinase-like_dom_sf"/>
</dbReference>
<evidence type="ECO:0000256" key="5">
    <source>
        <dbReference type="ARBA" id="ARBA00022840"/>
    </source>
</evidence>
<keyword evidence="1" id="KW-0723">Serine/threonine-protein kinase</keyword>
<name>A0A812MAL6_9DINO</name>
<keyword evidence="4" id="KW-0418">Kinase</keyword>
<dbReference type="Proteomes" id="UP000604046">
    <property type="component" value="Unassembled WGS sequence"/>
</dbReference>
<dbReference type="GO" id="GO:0005737">
    <property type="term" value="C:cytoplasm"/>
    <property type="evidence" value="ECO:0007669"/>
    <property type="project" value="TreeGrafter"/>
</dbReference>
<sequence>MAAAGGDGKEAPVSGAEGTGDSAKKDVDSVAYHLSMVDGTETTLSLSPTASIYDACVAAAAWKGLHPGQIRLVVQGQVQPLPHCRKTHLREAAGGITDLLAVISRTYFLGAGTGPLATKCTSTQFEHYPSSAYLADEPVAEPAEIKMELCEGQRVEAGGPKEGVMFCQTRDGDSVGLCPSLTGRILMRVFLQKHEWACGIGAGTMDTNLSQDPEYQKHFLGLYHGGGSRNVCAYASRTHETSNGWDDNQRLAILFDFHKGVMQCYEDLSPFGRPVRIQAGEELWKPTDDPDFVRWSKNLRLGGSASGATYIVEDYVASGSFSRVFRVRKEGGEERRRRWGPGGEVLAAKVMRKEDAYIQYTSSGPGEGQLLQRLESAQLEAGAEVLTMRCLDSFATKDDAGKDYWCLILEWLDASLFDVVRMNGNRGLHLSMVRVMLTQLLQQLKVLQEVGCTHTDIKHKNCCLASTEHYVASLPGGGSTMILTQPLVKFIDYGNAVFEGDKKPHPIHTKQFRAPEVLLNIRVGVHPATPGHWV</sequence>
<evidence type="ECO:0000256" key="3">
    <source>
        <dbReference type="ARBA" id="ARBA00022741"/>
    </source>
</evidence>
<gene>
    <name evidence="8" type="primary">yakA</name>
    <name evidence="8" type="ORF">SNAT2548_LOCUS13695</name>
</gene>
<accession>A0A812MAL6</accession>
<dbReference type="AlphaFoldDB" id="A0A812MAL6"/>
<evidence type="ECO:0000256" key="2">
    <source>
        <dbReference type="ARBA" id="ARBA00022679"/>
    </source>
</evidence>